<feature type="domain" description="Erythromycin biosynthesis protein CIII-like N-terminal" evidence="6">
    <location>
        <begin position="119"/>
        <end position="224"/>
    </location>
</feature>
<evidence type="ECO:0000256" key="1">
    <source>
        <dbReference type="ARBA" id="ARBA00006962"/>
    </source>
</evidence>
<comment type="similarity">
    <text evidence="1">Belongs to the glycosyltransferase 28 family.</text>
</comment>
<proteinExistence type="inferred from homology"/>
<comment type="caution">
    <text evidence="7">The sequence shown here is derived from an EMBL/GenBank/DDBJ whole genome shotgun (WGS) entry which is preliminary data.</text>
</comment>
<dbReference type="Proteomes" id="UP000621386">
    <property type="component" value="Unassembled WGS sequence"/>
</dbReference>
<evidence type="ECO:0000313" key="7">
    <source>
        <dbReference type="EMBL" id="MBL1106852.1"/>
    </source>
</evidence>
<dbReference type="Pfam" id="PF06722">
    <property type="entry name" value="EryCIII-like_C"/>
    <property type="match status" value="1"/>
</dbReference>
<dbReference type="InterPro" id="IPR010610">
    <property type="entry name" value="EryCIII-like_C"/>
</dbReference>
<evidence type="ECO:0000259" key="5">
    <source>
        <dbReference type="Pfam" id="PF06722"/>
    </source>
</evidence>
<keyword evidence="2" id="KW-0328">Glycosyltransferase</keyword>
<feature type="region of interest" description="Disordered" evidence="4">
    <location>
        <begin position="220"/>
        <end position="273"/>
    </location>
</feature>
<dbReference type="Pfam" id="PF21036">
    <property type="entry name" value="EryCIII-like_N"/>
    <property type="match status" value="2"/>
</dbReference>
<dbReference type="RefSeq" id="WP_201820114.1">
    <property type="nucleotide sequence ID" value="NZ_JAERRH010000007.1"/>
</dbReference>
<feature type="domain" description="Erythromycin biosynthesis protein CIII-like C-terminal" evidence="5">
    <location>
        <begin position="304"/>
        <end position="446"/>
    </location>
</feature>
<evidence type="ECO:0000256" key="4">
    <source>
        <dbReference type="SAM" id="MobiDB-lite"/>
    </source>
</evidence>
<keyword evidence="8" id="KW-1185">Reference proteome</keyword>
<evidence type="ECO:0000259" key="6">
    <source>
        <dbReference type="Pfam" id="PF21036"/>
    </source>
</evidence>
<dbReference type="InterPro" id="IPR002213">
    <property type="entry name" value="UDP_glucos_trans"/>
</dbReference>
<gene>
    <name evidence="7" type="ORF">JK361_19965</name>
</gene>
<dbReference type="CDD" id="cd03784">
    <property type="entry name" value="GT1_Gtf-like"/>
    <property type="match status" value="1"/>
</dbReference>
<dbReference type="InterPro" id="IPR048284">
    <property type="entry name" value="EryCIII-like_N"/>
</dbReference>
<dbReference type="PANTHER" id="PTHR48050:SF13">
    <property type="entry name" value="STEROL 3-BETA-GLUCOSYLTRANSFERASE UGT80A2"/>
    <property type="match status" value="1"/>
</dbReference>
<evidence type="ECO:0000256" key="3">
    <source>
        <dbReference type="ARBA" id="ARBA00022679"/>
    </source>
</evidence>
<dbReference type="InterPro" id="IPR050426">
    <property type="entry name" value="Glycosyltransferase_28"/>
</dbReference>
<organism evidence="7 8">
    <name type="scientific">Streptomyces musisoli</name>
    <dbReference type="NCBI Taxonomy" id="2802280"/>
    <lineage>
        <taxon>Bacteria</taxon>
        <taxon>Bacillati</taxon>
        <taxon>Actinomycetota</taxon>
        <taxon>Actinomycetes</taxon>
        <taxon>Kitasatosporales</taxon>
        <taxon>Streptomycetaceae</taxon>
        <taxon>Streptomyces</taxon>
    </lineage>
</organism>
<dbReference type="Gene3D" id="3.40.50.2000">
    <property type="entry name" value="Glycogen Phosphorylase B"/>
    <property type="match status" value="3"/>
</dbReference>
<accession>A0ABS1P468</accession>
<name>A0ABS1P468_9ACTN</name>
<feature type="domain" description="Erythromycin biosynthesis protein CIII-like N-terminal" evidence="6">
    <location>
        <begin position="22"/>
        <end position="62"/>
    </location>
</feature>
<evidence type="ECO:0000313" key="8">
    <source>
        <dbReference type="Proteomes" id="UP000621386"/>
    </source>
</evidence>
<dbReference type="PANTHER" id="PTHR48050">
    <property type="entry name" value="STEROL 3-BETA-GLUCOSYLTRANSFERASE"/>
    <property type="match status" value="1"/>
</dbReference>
<keyword evidence="3" id="KW-0808">Transferase</keyword>
<protein>
    <submittedName>
        <fullName evidence="7">DUF1205 domain-containing protein</fullName>
    </submittedName>
</protein>
<evidence type="ECO:0000256" key="2">
    <source>
        <dbReference type="ARBA" id="ARBA00022676"/>
    </source>
</evidence>
<dbReference type="EMBL" id="JAERRH010000007">
    <property type="protein sequence ID" value="MBL1106852.1"/>
    <property type="molecule type" value="Genomic_DNA"/>
</dbReference>
<dbReference type="SUPFAM" id="SSF53756">
    <property type="entry name" value="UDP-Glycosyltransferase/glycogen phosphorylase"/>
    <property type="match status" value="1"/>
</dbReference>
<sequence>MRVLFTVSAWKGHWYPLVPLGWALQASGHEVRVACAPSQSEDVARAGLTPVPVLGELDMVFLARLQNVWNAQAGRWPYAGLPPHPVTGAPLRSLSEFSFAEFARESGVRLAAPTRVSHDAAVGLARRWRPDLVVHELLSMEGLLAARVLGVPAVLHLWGPAGTHEDEPGLRLRPEDPTGSFARYGVGELGPDLVEHVIDPCPGALRPRTSARRLPMRYVPYNGPGHSGPGHGPGHGGPGLGGPGHGGPGLDGSLAGPITASAGEPGGAARPRVSAGAARPRVCVVWGNSVARMVGPQAAVLPTVVEAVAGLDAEVVVTANAADAAALGPLLPNVRVLRDQPLHQVLPGCAAVVHHGGAGVLMTALAAGVPQLALPCAMDQFLNARRLAGSGAGLAVPAHEAGVARIREAVTALLGRPAHRTAAEELRREIAALPSPLRLVEDLEKLAAR</sequence>
<reference evidence="7 8" key="1">
    <citation type="submission" date="2021-01" db="EMBL/GenBank/DDBJ databases">
        <title>WGS of actinomycetes isolated from Thailand.</title>
        <authorList>
            <person name="Thawai C."/>
        </authorList>
    </citation>
    <scope>NUCLEOTIDE SEQUENCE [LARGE SCALE GENOMIC DNA]</scope>
    <source>
        <strain evidence="7 8">CH5-8</strain>
    </source>
</reference>
<feature type="compositionally biased region" description="Gly residues" evidence="4">
    <location>
        <begin position="225"/>
        <end position="250"/>
    </location>
</feature>